<dbReference type="Pfam" id="PF04349">
    <property type="entry name" value="MdoG"/>
    <property type="match status" value="1"/>
</dbReference>
<dbReference type="PANTHER" id="PTHR30504">
    <property type="entry name" value="GLUCANS BIOSYNTHESIS PROTEIN"/>
    <property type="match status" value="1"/>
</dbReference>
<dbReference type="GO" id="GO:0030246">
    <property type="term" value="F:carbohydrate binding"/>
    <property type="evidence" value="ECO:0007669"/>
    <property type="project" value="InterPro"/>
</dbReference>
<feature type="domain" description="Glucan biosynthesis periplasmic MdoG C-terminal" evidence="9">
    <location>
        <begin position="55"/>
        <end position="532"/>
    </location>
</feature>
<dbReference type="Proteomes" id="UP000006242">
    <property type="component" value="Unassembled WGS sequence"/>
</dbReference>
<protein>
    <recommendedName>
        <fullName evidence="4">Glucans biosynthesis protein G</fullName>
    </recommendedName>
</protein>
<evidence type="ECO:0000256" key="4">
    <source>
        <dbReference type="ARBA" id="ARBA00015376"/>
    </source>
</evidence>
<dbReference type="PANTHER" id="PTHR30504:SF4">
    <property type="entry name" value="GLUCANS BIOSYNTHESIS PROTEIN G"/>
    <property type="match status" value="1"/>
</dbReference>
<dbReference type="GO" id="GO:0051274">
    <property type="term" value="P:beta-glucan biosynthetic process"/>
    <property type="evidence" value="ECO:0007669"/>
    <property type="project" value="TreeGrafter"/>
</dbReference>
<dbReference type="FunFam" id="2.70.98.10:FF:000001">
    <property type="entry name" value="Glucans biosynthesis protein G"/>
    <property type="match status" value="1"/>
</dbReference>
<dbReference type="Gene3D" id="2.60.40.10">
    <property type="entry name" value="Immunoglobulins"/>
    <property type="match status" value="1"/>
</dbReference>
<evidence type="ECO:0000256" key="1">
    <source>
        <dbReference type="ARBA" id="ARBA00004418"/>
    </source>
</evidence>
<accession>U2FRN5</accession>
<dbReference type="Gene3D" id="2.70.98.10">
    <property type="match status" value="1"/>
</dbReference>
<gene>
    <name evidence="10" type="primary">mdoG</name>
    <name evidence="10" type="ORF">SSPSH_002232</name>
</gene>
<dbReference type="PIRSF" id="PIRSF006281">
    <property type="entry name" value="MdoG"/>
    <property type="match status" value="1"/>
</dbReference>
<keyword evidence="10" id="KW-0378">Hydrolase</keyword>
<evidence type="ECO:0000256" key="2">
    <source>
        <dbReference type="ARBA" id="ARBA00005001"/>
    </source>
</evidence>
<keyword evidence="6" id="KW-0574">Periplasm</keyword>
<dbReference type="InterPro" id="IPR011013">
    <property type="entry name" value="Gal_mutarotase_sf_dom"/>
</dbReference>
<feature type="region of interest" description="Disordered" evidence="7">
    <location>
        <begin position="26"/>
        <end position="49"/>
    </location>
</feature>
<dbReference type="InterPro" id="IPR014438">
    <property type="entry name" value="Glucan_biosyn_MdoG/MdoD"/>
</dbReference>
<dbReference type="InterPro" id="IPR014756">
    <property type="entry name" value="Ig_E-set"/>
</dbReference>
<evidence type="ECO:0000256" key="6">
    <source>
        <dbReference type="ARBA" id="ARBA00022764"/>
    </source>
</evidence>
<evidence type="ECO:0000313" key="11">
    <source>
        <dbReference type="Proteomes" id="UP000006242"/>
    </source>
</evidence>
<sequence length="535" mass="58843">MTRHWPAGIFACFVVLGAALALPATAQDSSNPAGKPASAAQTTDGSGAEKKPNAFDYNSVVAKAEALAAKPYTPPPQIPQFLQDFDFSALEQISYKADSALWHDMQLPFEAMFYHPGSYYTHPVKMHLINDGGVGEFRFDKNRFQYPNDELRARIPDDLGYAGLRFMHELDTPGKLDEIASFLGASYFRALGGGQHYGLSARGLAIDTGSDKGEEFPAFVSFWLVRPKPQDKTVTAYALLDSPSAAGAYRFDITPGDSTKTRVDATLFTRKAIGKLGVAPLTSMFMWGENSLARLDDYRPEVHDSDGLLISATNGEWLWRPLRNPQRLSMNQLSADNVRGFGLLQRDREFDHYQDLEYEYEKRPGAWITPEGDWGRGHLELVQIPSDSEVNDNIALYWVPNDPVTAGARLHYAYTVKWGMELASPASLAHTAASRIGRAAVTPGQPRNTIRVAIDFVGGELGKLSDPANVQPRVNAMRDATINNIEAVRNPHTGGWRLTFLVPTDSLKTPLELRAYLAGADGGALTETWSYALSP</sequence>
<dbReference type="InterPro" id="IPR007444">
    <property type="entry name" value="Glucan_biosyn_MdoG_C"/>
</dbReference>
<dbReference type="STRING" id="1033802.SSPSH_002232"/>
<feature type="signal peptide" evidence="8">
    <location>
        <begin position="1"/>
        <end position="26"/>
    </location>
</feature>
<dbReference type="GO" id="GO:0030288">
    <property type="term" value="C:outer membrane-bounded periplasmic space"/>
    <property type="evidence" value="ECO:0007669"/>
    <property type="project" value="TreeGrafter"/>
</dbReference>
<reference evidence="10 11" key="1">
    <citation type="journal article" date="2011" name="J. Bacteriol.">
        <title>Genome sequence of Salinisphaera shabanensis, a gammaproteobacterium from the harsh, variable environment of the brine-seawater interface of the Shaban Deep in the Red Sea.</title>
        <authorList>
            <person name="Antunes A."/>
            <person name="Alam I."/>
            <person name="Bajic V.B."/>
            <person name="Stingl U."/>
        </authorList>
    </citation>
    <scope>NUCLEOTIDE SEQUENCE [LARGE SCALE GENOMIC DNA]</scope>
    <source>
        <strain evidence="10 11">E1L3A</strain>
    </source>
</reference>
<dbReference type="OrthoDB" id="335750at2"/>
<comment type="caution">
    <text evidence="10">The sequence shown here is derived from an EMBL/GenBank/DDBJ whole genome shotgun (WGS) entry which is preliminary data.</text>
</comment>
<dbReference type="GO" id="GO:0016787">
    <property type="term" value="F:hydrolase activity"/>
    <property type="evidence" value="ECO:0007669"/>
    <property type="project" value="UniProtKB-KW"/>
</dbReference>
<dbReference type="AlphaFoldDB" id="U2FRN5"/>
<dbReference type="SUPFAM" id="SSF81296">
    <property type="entry name" value="E set domains"/>
    <property type="match status" value="1"/>
</dbReference>
<dbReference type="UniPathway" id="UPA00637"/>
<evidence type="ECO:0000256" key="7">
    <source>
        <dbReference type="SAM" id="MobiDB-lite"/>
    </source>
</evidence>
<keyword evidence="11" id="KW-1185">Reference proteome</keyword>
<evidence type="ECO:0000256" key="8">
    <source>
        <dbReference type="SAM" id="SignalP"/>
    </source>
</evidence>
<comment type="subcellular location">
    <subcellularLocation>
        <location evidence="1">Periplasm</location>
    </subcellularLocation>
</comment>
<dbReference type="eggNOG" id="COG3131">
    <property type="taxonomic scope" value="Bacteria"/>
</dbReference>
<dbReference type="RefSeq" id="WP_006914549.1">
    <property type="nucleotide sequence ID" value="NZ_AFNV02000015.1"/>
</dbReference>
<dbReference type="SUPFAM" id="SSF74650">
    <property type="entry name" value="Galactose mutarotase-like"/>
    <property type="match status" value="1"/>
</dbReference>
<evidence type="ECO:0000313" key="10">
    <source>
        <dbReference type="EMBL" id="ERJ18739.1"/>
    </source>
</evidence>
<reference evidence="10 11" key="2">
    <citation type="journal article" date="2013" name="PLoS ONE">
        <title>INDIGO - INtegrated Data Warehouse of MIcrobial GenOmes with Examples from the Red Sea Extremophiles.</title>
        <authorList>
            <person name="Alam I."/>
            <person name="Antunes A."/>
            <person name="Kamau A.A."/>
            <person name="Ba Alawi W."/>
            <person name="Kalkatawi M."/>
            <person name="Stingl U."/>
            <person name="Bajic V.B."/>
        </authorList>
    </citation>
    <scope>NUCLEOTIDE SEQUENCE [LARGE SCALE GENOMIC DNA]</scope>
    <source>
        <strain evidence="10 11">E1L3A</strain>
    </source>
</reference>
<evidence type="ECO:0000259" key="9">
    <source>
        <dbReference type="Pfam" id="PF04349"/>
    </source>
</evidence>
<evidence type="ECO:0000256" key="5">
    <source>
        <dbReference type="ARBA" id="ARBA00022729"/>
    </source>
</evidence>
<keyword evidence="5 8" id="KW-0732">Signal</keyword>
<dbReference type="InterPro" id="IPR014718">
    <property type="entry name" value="GH-type_carb-bd"/>
</dbReference>
<dbReference type="InterPro" id="IPR013783">
    <property type="entry name" value="Ig-like_fold"/>
</dbReference>
<organism evidence="10 11">
    <name type="scientific">Salinisphaera shabanensis E1L3A</name>
    <dbReference type="NCBI Taxonomy" id="1033802"/>
    <lineage>
        <taxon>Bacteria</taxon>
        <taxon>Pseudomonadati</taxon>
        <taxon>Pseudomonadota</taxon>
        <taxon>Gammaproteobacteria</taxon>
        <taxon>Salinisphaerales</taxon>
        <taxon>Salinisphaeraceae</taxon>
        <taxon>Salinisphaera</taxon>
    </lineage>
</organism>
<comment type="similarity">
    <text evidence="3">Belongs to the OpgD/OpgG family.</text>
</comment>
<proteinExistence type="inferred from homology"/>
<evidence type="ECO:0000256" key="3">
    <source>
        <dbReference type="ARBA" id="ARBA00009284"/>
    </source>
</evidence>
<comment type="pathway">
    <text evidence="2">Glycan metabolism; osmoregulated periplasmic glucan (OPG) biosynthesis.</text>
</comment>
<name>U2FRN5_9GAMM</name>
<dbReference type="EMBL" id="AFNV02000015">
    <property type="protein sequence ID" value="ERJ18739.1"/>
    <property type="molecule type" value="Genomic_DNA"/>
</dbReference>
<feature type="chain" id="PRO_5004626814" description="Glucans biosynthesis protein G" evidence="8">
    <location>
        <begin position="27"/>
        <end position="535"/>
    </location>
</feature>